<protein>
    <recommendedName>
        <fullName evidence="1">F-box domain-containing protein</fullName>
    </recommendedName>
</protein>
<comment type="caution">
    <text evidence="2">The sequence shown here is derived from an EMBL/GenBank/DDBJ whole genome shotgun (WGS) entry which is preliminary data.</text>
</comment>
<evidence type="ECO:0000313" key="2">
    <source>
        <dbReference type="EMBL" id="KAJ8774577.1"/>
    </source>
</evidence>
<dbReference type="PANTHER" id="PTHR47123:SF15">
    <property type="entry name" value="F-BOX PROTEIN SKIP23"/>
    <property type="match status" value="1"/>
</dbReference>
<proteinExistence type="predicted"/>
<sequence length="519" mass="59732">MGKNQIWPAEKVKNGTRDEKITSNLTSQYEGVGARVSTKIFHKINHYEVRFETDGENIEPKVRITRDKMSGFQVDEEEIQNSEIETQKMSTFSWTELPKDLLASIANCLNSVDFLRFRGVCKSWRSSVKLCKTPAFPSKLPFPISSGDPIHRNRRGFFSLDHSSFYLLEPLEPRPEAPYQALLIRVKAKKDGNLCLLNPFEQVRHIGFSPKTLPKDLNLLDYRVTEITRAYSIRFNNRSKVPVPLLVNCGADYWRYPQSQELRALNVNRVVLSSTSDVMVGIYNGGTMFYMKDRDTKWTLINEGRGFKYEDVAFYEGKWYGLERSGLVAVFSSSLDLVHTISSPVSDSGGRRYLIESFSDLFMVHANLDPPENDDESFPCLRHYDKESLTYFTTDGTNHQRLVFFVFKLNLKDKIWEEVQSLEDRSLFLGDNCRFSVAAKESAGCIGNHIYYEDHFDVLDMDYSMTGLEWREIRVFNKIGVCNFWDGVGRPLVCFPSLAGIFWPPPIWLRPSPTSESEM</sequence>
<name>A0AAV8U5H3_9ROSI</name>
<feature type="domain" description="F-box" evidence="1">
    <location>
        <begin position="91"/>
        <end position="139"/>
    </location>
</feature>
<dbReference type="InterPro" id="IPR051304">
    <property type="entry name" value="SCF_F-box_domain"/>
</dbReference>
<dbReference type="PROSITE" id="PS50181">
    <property type="entry name" value="FBOX"/>
    <property type="match status" value="1"/>
</dbReference>
<dbReference type="SMART" id="SM00256">
    <property type="entry name" value="FBOX"/>
    <property type="match status" value="1"/>
</dbReference>
<dbReference type="Proteomes" id="UP001159364">
    <property type="component" value="Linkage Group LG01"/>
</dbReference>
<dbReference type="InterPro" id="IPR005174">
    <property type="entry name" value="KIB1-4_b-propeller"/>
</dbReference>
<keyword evidence="3" id="KW-1185">Reference proteome</keyword>
<dbReference type="Pfam" id="PF00646">
    <property type="entry name" value="F-box"/>
    <property type="match status" value="1"/>
</dbReference>
<dbReference type="InterPro" id="IPR036047">
    <property type="entry name" value="F-box-like_dom_sf"/>
</dbReference>
<organism evidence="2 3">
    <name type="scientific">Erythroxylum novogranatense</name>
    <dbReference type="NCBI Taxonomy" id="1862640"/>
    <lineage>
        <taxon>Eukaryota</taxon>
        <taxon>Viridiplantae</taxon>
        <taxon>Streptophyta</taxon>
        <taxon>Embryophyta</taxon>
        <taxon>Tracheophyta</taxon>
        <taxon>Spermatophyta</taxon>
        <taxon>Magnoliopsida</taxon>
        <taxon>eudicotyledons</taxon>
        <taxon>Gunneridae</taxon>
        <taxon>Pentapetalae</taxon>
        <taxon>rosids</taxon>
        <taxon>fabids</taxon>
        <taxon>Malpighiales</taxon>
        <taxon>Erythroxylaceae</taxon>
        <taxon>Erythroxylum</taxon>
    </lineage>
</organism>
<evidence type="ECO:0000259" key="1">
    <source>
        <dbReference type="PROSITE" id="PS50181"/>
    </source>
</evidence>
<dbReference type="EMBL" id="JAIWQS010000001">
    <property type="protein sequence ID" value="KAJ8774577.1"/>
    <property type="molecule type" value="Genomic_DNA"/>
</dbReference>
<dbReference type="Pfam" id="PF03478">
    <property type="entry name" value="Beta-prop_KIB1-4"/>
    <property type="match status" value="1"/>
</dbReference>
<dbReference type="AlphaFoldDB" id="A0AAV8U5H3"/>
<accession>A0AAV8U5H3</accession>
<evidence type="ECO:0000313" key="3">
    <source>
        <dbReference type="Proteomes" id="UP001159364"/>
    </source>
</evidence>
<gene>
    <name evidence="2" type="ORF">K2173_017023</name>
</gene>
<dbReference type="InterPro" id="IPR001810">
    <property type="entry name" value="F-box_dom"/>
</dbReference>
<dbReference type="SUPFAM" id="SSF81383">
    <property type="entry name" value="F-box domain"/>
    <property type="match status" value="1"/>
</dbReference>
<reference evidence="2 3" key="1">
    <citation type="submission" date="2021-09" db="EMBL/GenBank/DDBJ databases">
        <title>Genomic insights and catalytic innovation underlie evolution of tropane alkaloids biosynthesis.</title>
        <authorList>
            <person name="Wang Y.-J."/>
            <person name="Tian T."/>
            <person name="Huang J.-P."/>
            <person name="Huang S.-X."/>
        </authorList>
    </citation>
    <scope>NUCLEOTIDE SEQUENCE [LARGE SCALE GENOMIC DNA]</scope>
    <source>
        <strain evidence="2">KIB-2018</strain>
        <tissue evidence="2">Leaf</tissue>
    </source>
</reference>
<dbReference type="Gene3D" id="1.20.1280.50">
    <property type="match status" value="1"/>
</dbReference>
<dbReference type="PANTHER" id="PTHR47123">
    <property type="entry name" value="F-BOX PROTEIN SKIP23"/>
    <property type="match status" value="1"/>
</dbReference>